<reference evidence="1" key="1">
    <citation type="submission" date="2020-10" db="EMBL/GenBank/DDBJ databases">
        <authorList>
            <person name="Gilroy R."/>
        </authorList>
    </citation>
    <scope>NUCLEOTIDE SEQUENCE</scope>
    <source>
        <strain evidence="1">CHK165-10780</strain>
    </source>
</reference>
<comment type="caution">
    <text evidence="1">The sequence shown here is derived from an EMBL/GenBank/DDBJ whole genome shotgun (WGS) entry which is preliminary data.</text>
</comment>
<sequence>MNVISISKKKFAELMPLTLAKEIMNAESTIYDFPYRKERKVFKKIHNLSGPVLTTKLDTIEMLDTYREYLPESFCVPDNLVAIDQTISGFTVPFVEGENLASVLADPNVSIKKQIIYLKQIGKILDQLKQMRKSTPVNGLYLNDLHESNFIVDSKSETIRVVDLDSCKIGSNLPMSSRYLVPTALVADAQGKYKRNTNPGASGYIVADENSDLYCYNIMILNYLYGSSVNNMGLTDFYDYLTYLSEIGMEPDLINSFRMLLHSCNNRNPAPELDSITKEQFLLAKKKVYRQAR</sequence>
<dbReference type="Proteomes" id="UP000886725">
    <property type="component" value="Unassembled WGS sequence"/>
</dbReference>
<accession>A0A9D0Z0B3</accession>
<evidence type="ECO:0000313" key="2">
    <source>
        <dbReference type="Proteomes" id="UP000886725"/>
    </source>
</evidence>
<proteinExistence type="predicted"/>
<dbReference type="SUPFAM" id="SSF56112">
    <property type="entry name" value="Protein kinase-like (PK-like)"/>
    <property type="match status" value="1"/>
</dbReference>
<protein>
    <recommendedName>
        <fullName evidence="3">Protein kinase domain-containing protein</fullName>
    </recommendedName>
</protein>
<gene>
    <name evidence="1" type="ORF">IAC85_05395</name>
</gene>
<evidence type="ECO:0008006" key="3">
    <source>
        <dbReference type="Google" id="ProtNLM"/>
    </source>
</evidence>
<dbReference type="InterPro" id="IPR011009">
    <property type="entry name" value="Kinase-like_dom_sf"/>
</dbReference>
<name>A0A9D0Z0B3_9FIRM</name>
<dbReference type="EMBL" id="DVFU01000105">
    <property type="protein sequence ID" value="HIQ65155.1"/>
    <property type="molecule type" value="Genomic_DNA"/>
</dbReference>
<evidence type="ECO:0000313" key="1">
    <source>
        <dbReference type="EMBL" id="HIQ65155.1"/>
    </source>
</evidence>
<reference evidence="1" key="2">
    <citation type="journal article" date="2021" name="PeerJ">
        <title>Extensive microbial diversity within the chicken gut microbiome revealed by metagenomics and culture.</title>
        <authorList>
            <person name="Gilroy R."/>
            <person name="Ravi A."/>
            <person name="Getino M."/>
            <person name="Pursley I."/>
            <person name="Horton D.L."/>
            <person name="Alikhan N.F."/>
            <person name="Baker D."/>
            <person name="Gharbi K."/>
            <person name="Hall N."/>
            <person name="Watson M."/>
            <person name="Adriaenssens E.M."/>
            <person name="Foster-Nyarko E."/>
            <person name="Jarju S."/>
            <person name="Secka A."/>
            <person name="Antonio M."/>
            <person name="Oren A."/>
            <person name="Chaudhuri R.R."/>
            <person name="La Ragione R."/>
            <person name="Hildebrand F."/>
            <person name="Pallen M.J."/>
        </authorList>
    </citation>
    <scope>NUCLEOTIDE SEQUENCE</scope>
    <source>
        <strain evidence="1">CHK165-10780</strain>
    </source>
</reference>
<dbReference type="AlphaFoldDB" id="A0A9D0Z0B3"/>
<organism evidence="1 2">
    <name type="scientific">Candidatus Faecenecus gallistercoris</name>
    <dbReference type="NCBI Taxonomy" id="2840793"/>
    <lineage>
        <taxon>Bacteria</taxon>
        <taxon>Bacillati</taxon>
        <taxon>Bacillota</taxon>
        <taxon>Bacillota incertae sedis</taxon>
        <taxon>Candidatus Faecenecus</taxon>
    </lineage>
</organism>